<dbReference type="SMART" id="SM00382">
    <property type="entry name" value="AAA"/>
    <property type="match status" value="1"/>
</dbReference>
<evidence type="ECO:0000256" key="2">
    <source>
        <dbReference type="ARBA" id="ARBA00022741"/>
    </source>
</evidence>
<sequence>MSGPGEVARRLAAEEPAVRRALTLLGELLTGAATAPSTASGFLEASLGRPHTSLVVERVDLTHTQAVSVGAAVADLVAAHGAELGPVADGEAPTWARIDLDGEHVSVPTSAAAHFPAGTAAGADVVVQLVQHDYEPEPASLRVVARPADHAAAREVCDAVLATARTEKAFFRGRVLHASSRLPLQLEPTRLATAGRDDLVLPAEVWAEVDANVAAMTTRAPVMRDLGLGTNRGILLAGPPGVGKSALSRVVARELAGAFTVVIVDAAAASTVLRQVYRETADLGPAVVVLEDVDLYLGDRKAGARGTALADFLAVLDGTEAYTDVLTIASTNDPAALDAAATRSARFDAVIHLRAPEPAACARILDRYLGALAGDVDTTAVAAALPEGVTGADLREVVRRAVLEHGRELTTARVRAVVAAGRWRPAPLAGQYL</sequence>
<dbReference type="InterPro" id="IPR027417">
    <property type="entry name" value="P-loop_NTPase"/>
</dbReference>
<evidence type="ECO:0000256" key="1">
    <source>
        <dbReference type="ARBA" id="ARBA00006914"/>
    </source>
</evidence>
<dbReference type="GO" id="GO:0051301">
    <property type="term" value="P:cell division"/>
    <property type="evidence" value="ECO:0007669"/>
    <property type="project" value="UniProtKB-KW"/>
</dbReference>
<feature type="domain" description="AAA+ ATPase" evidence="4">
    <location>
        <begin position="230"/>
        <end position="357"/>
    </location>
</feature>
<organism evidence="5">
    <name type="scientific">uncultured Quadrisphaera sp</name>
    <dbReference type="NCBI Taxonomy" id="904978"/>
    <lineage>
        <taxon>Bacteria</taxon>
        <taxon>Bacillati</taxon>
        <taxon>Actinomycetota</taxon>
        <taxon>Actinomycetes</taxon>
        <taxon>Kineosporiales</taxon>
        <taxon>Kineosporiaceae</taxon>
        <taxon>Quadrisphaera</taxon>
        <taxon>environmental samples</taxon>
    </lineage>
</organism>
<evidence type="ECO:0000256" key="3">
    <source>
        <dbReference type="ARBA" id="ARBA00022840"/>
    </source>
</evidence>
<evidence type="ECO:0000259" key="4">
    <source>
        <dbReference type="SMART" id="SM00382"/>
    </source>
</evidence>
<proteinExistence type="inferred from homology"/>
<keyword evidence="5" id="KW-0131">Cell cycle</keyword>
<evidence type="ECO:0000313" key="5">
    <source>
        <dbReference type="EMBL" id="CAA9386839.1"/>
    </source>
</evidence>
<dbReference type="Pfam" id="PF00004">
    <property type="entry name" value="AAA"/>
    <property type="match status" value="1"/>
</dbReference>
<dbReference type="InterPro" id="IPR050221">
    <property type="entry name" value="26S_Proteasome_ATPase"/>
</dbReference>
<keyword evidence="3" id="KW-0067">ATP-binding</keyword>
<gene>
    <name evidence="5" type="ORF">AVDCRST_MAG35-172</name>
</gene>
<dbReference type="EMBL" id="CADCUY010000034">
    <property type="protein sequence ID" value="CAA9386839.1"/>
    <property type="molecule type" value="Genomic_DNA"/>
</dbReference>
<dbReference type="InterPro" id="IPR003593">
    <property type="entry name" value="AAA+_ATPase"/>
</dbReference>
<dbReference type="InterPro" id="IPR003959">
    <property type="entry name" value="ATPase_AAA_core"/>
</dbReference>
<accession>A0A6J4NMJ8</accession>
<keyword evidence="5" id="KW-0378">Hydrolase</keyword>
<dbReference type="CDD" id="cd19481">
    <property type="entry name" value="RecA-like_protease"/>
    <property type="match status" value="1"/>
</dbReference>
<reference evidence="5" key="1">
    <citation type="submission" date="2020-02" db="EMBL/GenBank/DDBJ databases">
        <authorList>
            <person name="Meier V. D."/>
        </authorList>
    </citation>
    <scope>NUCLEOTIDE SEQUENCE</scope>
    <source>
        <strain evidence="5">AVDCRST_MAG35</strain>
    </source>
</reference>
<dbReference type="SUPFAM" id="SSF52540">
    <property type="entry name" value="P-loop containing nucleoside triphosphate hydrolases"/>
    <property type="match status" value="1"/>
</dbReference>
<comment type="similarity">
    <text evidence="1">Belongs to the AAA ATPase family.</text>
</comment>
<protein>
    <submittedName>
        <fullName evidence="5">Cell division protein FtsH</fullName>
        <ecNumber evidence="5">3.4.24.-</ecNumber>
    </submittedName>
</protein>
<dbReference type="PANTHER" id="PTHR23073">
    <property type="entry name" value="26S PROTEASOME REGULATORY SUBUNIT"/>
    <property type="match status" value="1"/>
</dbReference>
<dbReference type="Gene3D" id="1.10.8.60">
    <property type="match status" value="1"/>
</dbReference>
<dbReference type="Gene3D" id="3.40.50.300">
    <property type="entry name" value="P-loop containing nucleotide triphosphate hydrolases"/>
    <property type="match status" value="1"/>
</dbReference>
<keyword evidence="5" id="KW-0132">Cell division</keyword>
<dbReference type="EC" id="3.4.24.-" evidence="5"/>
<dbReference type="AlphaFoldDB" id="A0A6J4NMJ8"/>
<name>A0A6J4NMJ8_9ACTN</name>
<dbReference type="GO" id="GO:0005524">
    <property type="term" value="F:ATP binding"/>
    <property type="evidence" value="ECO:0007669"/>
    <property type="project" value="UniProtKB-KW"/>
</dbReference>
<keyword evidence="2" id="KW-0547">Nucleotide-binding</keyword>
<dbReference type="GO" id="GO:0016887">
    <property type="term" value="F:ATP hydrolysis activity"/>
    <property type="evidence" value="ECO:0007669"/>
    <property type="project" value="InterPro"/>
</dbReference>